<reference evidence="3" key="2">
    <citation type="submission" date="2021-05" db="UniProtKB">
        <authorList>
            <consortium name="EnsemblPlants"/>
        </authorList>
    </citation>
    <scope>IDENTIFICATION</scope>
    <source>
        <strain evidence="3">subsp. malaccensis</strain>
    </source>
</reference>
<evidence type="ECO:0000313" key="4">
    <source>
        <dbReference type="Proteomes" id="UP000012960"/>
    </source>
</evidence>
<dbReference type="FunCoup" id="A0A804JRZ3">
    <property type="interactions" value="1388"/>
</dbReference>
<evidence type="ECO:0000256" key="1">
    <source>
        <dbReference type="ARBA" id="ARBA00006974"/>
    </source>
</evidence>
<dbReference type="PANTHER" id="PTHR31175:SF120">
    <property type="entry name" value="OS09G0547100 PROTEIN"/>
    <property type="match status" value="1"/>
</dbReference>
<gene>
    <name evidence="2" type="ORF">GSMUA_50720.1</name>
</gene>
<dbReference type="InterPro" id="IPR003676">
    <property type="entry name" value="SAUR_fam"/>
</dbReference>
<dbReference type="Pfam" id="PF02519">
    <property type="entry name" value="Auxin_inducible"/>
    <property type="match status" value="2"/>
</dbReference>
<dbReference type="InParanoid" id="A0A804JRZ3"/>
<accession>A0A804JRZ3</accession>
<dbReference type="GO" id="GO:0009733">
    <property type="term" value="P:response to auxin"/>
    <property type="evidence" value="ECO:0007669"/>
    <property type="project" value="InterPro"/>
</dbReference>
<evidence type="ECO:0000313" key="3">
    <source>
        <dbReference type="EnsemblPlants" id="Ma07_p04110.1"/>
    </source>
</evidence>
<dbReference type="OMA" id="WIRRDAS"/>
<name>A0A804JRZ3_MUSAM</name>
<dbReference type="Proteomes" id="UP000012960">
    <property type="component" value="Unplaced"/>
</dbReference>
<dbReference type="Gramene" id="Ma07_t04110.1">
    <property type="protein sequence ID" value="Ma07_p04110.1"/>
    <property type="gene ID" value="Ma07_g04110"/>
</dbReference>
<dbReference type="EMBL" id="HG996473">
    <property type="protein sequence ID" value="CAG1855566.1"/>
    <property type="molecule type" value="Genomic_DNA"/>
</dbReference>
<evidence type="ECO:0000313" key="2">
    <source>
        <dbReference type="EMBL" id="CAG1855566.1"/>
    </source>
</evidence>
<reference evidence="2" key="1">
    <citation type="submission" date="2021-03" db="EMBL/GenBank/DDBJ databases">
        <authorList>
            <consortium name="Genoscope - CEA"/>
            <person name="William W."/>
        </authorList>
    </citation>
    <scope>NUCLEOTIDE SEQUENCE</scope>
    <source>
        <strain evidence="2">Doubled-haploid Pahang</strain>
    </source>
</reference>
<dbReference type="EnsemblPlants" id="Ma07_t04110.1">
    <property type="protein sequence ID" value="Ma07_p04110.1"/>
    <property type="gene ID" value="Ma07_g04110"/>
</dbReference>
<dbReference type="AlphaFoldDB" id="A0A804JRZ3"/>
<proteinExistence type="inferred from homology"/>
<protein>
    <submittedName>
        <fullName evidence="2">(wild Malaysian banana) hypothetical protein</fullName>
    </submittedName>
</protein>
<dbReference type="PANTHER" id="PTHR31175">
    <property type="entry name" value="AUXIN-RESPONSIVE FAMILY PROTEIN"/>
    <property type="match status" value="1"/>
</dbReference>
<sequence>MLSARRLLEITRKWQKMATLGRKRISWPRRAASTESKSKSTSIADRGHFIVYSTEGKRFAVPFFDTKMFQLTMISQHSNYLASKFSIKCRDQGTQLHRNPIPASLRYCVLTNQKAMISSRRILEIARRWRKMAALGRKRISWIRRDASAESNTKNTSIADRGHFVVYSSEGRRFMVPLTLLNTRMFQELLRLSEEEFGFSCDGPISLPCDAVFLEHILPLLRKRGSKNAERKMLISGFMRHCSRSSLYKLESGKQLAVF</sequence>
<comment type="similarity">
    <text evidence="1">Belongs to the ARG7 family.</text>
</comment>
<keyword evidence="4" id="KW-1185">Reference proteome</keyword>
<organism evidence="3 4">
    <name type="scientific">Musa acuminata subsp. malaccensis</name>
    <name type="common">Wild banana</name>
    <name type="synonym">Musa malaccensis</name>
    <dbReference type="NCBI Taxonomy" id="214687"/>
    <lineage>
        <taxon>Eukaryota</taxon>
        <taxon>Viridiplantae</taxon>
        <taxon>Streptophyta</taxon>
        <taxon>Embryophyta</taxon>
        <taxon>Tracheophyta</taxon>
        <taxon>Spermatophyta</taxon>
        <taxon>Magnoliopsida</taxon>
        <taxon>Liliopsida</taxon>
        <taxon>Zingiberales</taxon>
        <taxon>Musaceae</taxon>
        <taxon>Musa</taxon>
    </lineage>
</organism>